<proteinExistence type="predicted"/>
<protein>
    <submittedName>
        <fullName evidence="1">Uncharacterized protein</fullName>
    </submittedName>
</protein>
<dbReference type="Proteomes" id="UP001143910">
    <property type="component" value="Unassembled WGS sequence"/>
</dbReference>
<accession>A0ACC1N015</accession>
<evidence type="ECO:0000313" key="1">
    <source>
        <dbReference type="EMBL" id="KAJ2972620.1"/>
    </source>
</evidence>
<name>A0ACC1N015_9HYPO</name>
<reference evidence="1" key="1">
    <citation type="submission" date="2022-08" db="EMBL/GenBank/DDBJ databases">
        <title>Genome Sequence of Lecanicillium fungicola.</title>
        <authorList>
            <person name="Buettner E."/>
        </authorList>
    </citation>
    <scope>NUCLEOTIDE SEQUENCE</scope>
    <source>
        <strain evidence="1">Babe33</strain>
    </source>
</reference>
<dbReference type="EMBL" id="JANJQO010001113">
    <property type="protein sequence ID" value="KAJ2972620.1"/>
    <property type="molecule type" value="Genomic_DNA"/>
</dbReference>
<gene>
    <name evidence="1" type="ORF">NQ176_g7054</name>
</gene>
<comment type="caution">
    <text evidence="1">The sequence shown here is derived from an EMBL/GenBank/DDBJ whole genome shotgun (WGS) entry which is preliminary data.</text>
</comment>
<sequence length="161" mass="17965">MRFDILFLLPLLGLTTALLQANFTSSSGVSIYNPSNFFNATGPWSIMSKAGDTLYIAGMRGIYPSNGTLAPTGMPRVRQAYENIATLLKMQGTDLYSCVRLVVYVTDMFRYRPMCNEVQIALWGNDPSKHPPRTIIEVGRLNDDDIVEVEGTFHVPKHTCK</sequence>
<evidence type="ECO:0000313" key="2">
    <source>
        <dbReference type="Proteomes" id="UP001143910"/>
    </source>
</evidence>
<organism evidence="1 2">
    <name type="scientific">Zarea fungicola</name>
    <dbReference type="NCBI Taxonomy" id="93591"/>
    <lineage>
        <taxon>Eukaryota</taxon>
        <taxon>Fungi</taxon>
        <taxon>Dikarya</taxon>
        <taxon>Ascomycota</taxon>
        <taxon>Pezizomycotina</taxon>
        <taxon>Sordariomycetes</taxon>
        <taxon>Hypocreomycetidae</taxon>
        <taxon>Hypocreales</taxon>
        <taxon>Cordycipitaceae</taxon>
        <taxon>Zarea</taxon>
    </lineage>
</organism>
<keyword evidence="2" id="KW-1185">Reference proteome</keyword>